<evidence type="ECO:0000313" key="5">
    <source>
        <dbReference type="Proteomes" id="UP000694396"/>
    </source>
</evidence>
<dbReference type="PANTHER" id="PTHR31075">
    <property type="entry name" value="CENTROSOMAL PROTEIN OF 85 KDA"/>
    <property type="match status" value="1"/>
</dbReference>
<evidence type="ECO:0000259" key="3">
    <source>
        <dbReference type="Pfam" id="PF24555"/>
    </source>
</evidence>
<feature type="region of interest" description="Disordered" evidence="2">
    <location>
        <begin position="41"/>
        <end position="63"/>
    </location>
</feature>
<dbReference type="InterPro" id="IPR040210">
    <property type="entry name" value="Cep85/Cep85L"/>
</dbReference>
<dbReference type="InterPro" id="IPR058190">
    <property type="entry name" value="CC4_CEP85"/>
</dbReference>
<protein>
    <submittedName>
        <fullName evidence="4">Centrosomal protein 85</fullName>
    </submittedName>
</protein>
<dbReference type="GO" id="GO:0005813">
    <property type="term" value="C:centrosome"/>
    <property type="evidence" value="ECO:0007669"/>
    <property type="project" value="TreeGrafter"/>
</dbReference>
<keyword evidence="1" id="KW-0175">Coiled coil</keyword>
<feature type="region of interest" description="Disordered" evidence="2">
    <location>
        <begin position="507"/>
        <end position="528"/>
    </location>
</feature>
<proteinExistence type="predicted"/>
<feature type="domain" description="Centrosomal protein of 85 kDa-like CC4 coiled-coil" evidence="3">
    <location>
        <begin position="524"/>
        <end position="608"/>
    </location>
</feature>
<evidence type="ECO:0000256" key="2">
    <source>
        <dbReference type="SAM" id="MobiDB-lite"/>
    </source>
</evidence>
<feature type="region of interest" description="Disordered" evidence="2">
    <location>
        <begin position="168"/>
        <end position="192"/>
    </location>
</feature>
<evidence type="ECO:0000313" key="4">
    <source>
        <dbReference type="Ensembl" id="ENSCRFP00000001925.1"/>
    </source>
</evidence>
<dbReference type="Pfam" id="PF24555">
    <property type="entry name" value="CC4_CEP85"/>
    <property type="match status" value="1"/>
</dbReference>
<keyword evidence="5" id="KW-1185">Reference proteome</keyword>
<dbReference type="PANTHER" id="PTHR31075:SF3">
    <property type="entry name" value="CENTROSOMAL PROTEIN OF 85 KDA"/>
    <property type="match status" value="1"/>
</dbReference>
<reference evidence="4" key="1">
    <citation type="submission" date="2025-08" db="UniProtKB">
        <authorList>
            <consortium name="Ensembl"/>
        </authorList>
    </citation>
    <scope>IDENTIFICATION</scope>
</reference>
<feature type="coiled-coil region" evidence="1">
    <location>
        <begin position="286"/>
        <end position="424"/>
    </location>
</feature>
<sequence length="722" mass="81670">MAAPEKDPDLRLLQKNPLEPSSWQKSRFLEAEWKRPVLLVKSQGSPSRCPSVAESGDGGLGTSCSDSTEDFCNSSSGSSFHPIKTQVPPRDLLRLYRAAGENGCEPSWPPAAEHTRAEDTWKFDTPAMEQTLNQSLFVDSLCTDPLHRCHKFPPSSEAGKDHHKVLPESKQAPGANGACPPRDGPWPSGSRLMPAGELQAKNFYPKPVAAPPGRVWMQEGCTLHPYQGVCELSAWKQQLDKVRLQVEQMQLQNGGTCPHSSLYSPSLPAPDPAQWINILNSNENLLKEKELLIDRQRQHISQLEQKVRESELQVHSALLGCPASYGDVYMLRMQELQRENTFLRAQFTEKTEALSKENIELERKLAAAEVDVKLVRESLKETVQKHAEELKKQEERVKGRDKHINNLKKKCQKEAEQNRERQQRIETLERYLADLPTLEDHQKQSQKLKESELKTAALQETVLALETELGEVQAAFREQKLQLETQKHKEMELLSTVRSLQDKLQQCAKNAERGPPGQDEERQKMEHDSLKKECDCLRKIVDKKQKKMEQLSLQVKNLEEQVAQEEGTSQALKEEGMRRENALQQLRAAVKELSVQNQDLIEKNLTLQERLRQAQVTAQPLPADTAHLAQELHGELASCLQDLQSVYSIVTQRAQGKDPNLSLLLGIHSVQYPVKDKDDLLSPDGLAKKLVEVKQLHKEVEDLRTAISDRYAQDMGDNCITQ</sequence>
<feature type="compositionally biased region" description="Basic and acidic residues" evidence="2">
    <location>
        <begin position="519"/>
        <end position="528"/>
    </location>
</feature>
<dbReference type="Ensembl" id="ENSCRFT00000002010.1">
    <property type="protein sequence ID" value="ENSCRFP00000001925.1"/>
    <property type="gene ID" value="ENSCRFG00000001608.1"/>
</dbReference>
<accession>A0A8C3NU80</accession>
<reference evidence="4" key="2">
    <citation type="submission" date="2025-09" db="UniProtKB">
        <authorList>
            <consortium name="Ensembl"/>
        </authorList>
    </citation>
    <scope>IDENTIFICATION</scope>
</reference>
<organism evidence="4 5">
    <name type="scientific">Cyanoderma ruficeps</name>
    <name type="common">rufous-capped babbler</name>
    <dbReference type="NCBI Taxonomy" id="181631"/>
    <lineage>
        <taxon>Eukaryota</taxon>
        <taxon>Metazoa</taxon>
        <taxon>Chordata</taxon>
        <taxon>Craniata</taxon>
        <taxon>Vertebrata</taxon>
        <taxon>Euteleostomi</taxon>
        <taxon>Archelosauria</taxon>
        <taxon>Archosauria</taxon>
        <taxon>Dinosauria</taxon>
        <taxon>Saurischia</taxon>
        <taxon>Theropoda</taxon>
        <taxon>Coelurosauria</taxon>
        <taxon>Aves</taxon>
        <taxon>Neognathae</taxon>
        <taxon>Neoaves</taxon>
        <taxon>Telluraves</taxon>
        <taxon>Australaves</taxon>
        <taxon>Passeriformes</taxon>
        <taxon>Sylvioidea</taxon>
        <taxon>Timaliidae</taxon>
        <taxon>Cyanoderma</taxon>
    </lineage>
</organism>
<dbReference type="AlphaFoldDB" id="A0A8C3NU80"/>
<name>A0A8C3NU80_9PASS</name>
<evidence type="ECO:0000256" key="1">
    <source>
        <dbReference type="SAM" id="Coils"/>
    </source>
</evidence>
<dbReference type="Proteomes" id="UP000694396">
    <property type="component" value="Unplaced"/>
</dbReference>